<reference evidence="1 3" key="2">
    <citation type="journal article" date="2013" name="Nature">
        <title>Insights into bilaterian evolution from three spiralian genomes.</title>
        <authorList>
            <person name="Simakov O."/>
            <person name="Marletaz F."/>
            <person name="Cho S.J."/>
            <person name="Edsinger-Gonzales E."/>
            <person name="Havlak P."/>
            <person name="Hellsten U."/>
            <person name="Kuo D.H."/>
            <person name="Larsson T."/>
            <person name="Lv J."/>
            <person name="Arendt D."/>
            <person name="Savage R."/>
            <person name="Osoegawa K."/>
            <person name="de Jong P."/>
            <person name="Grimwood J."/>
            <person name="Chapman J.A."/>
            <person name="Shapiro H."/>
            <person name="Aerts A."/>
            <person name="Otillar R.P."/>
            <person name="Terry A.Y."/>
            <person name="Boore J.L."/>
            <person name="Grigoriev I.V."/>
            <person name="Lindberg D.R."/>
            <person name="Seaver E.C."/>
            <person name="Weisblat D.A."/>
            <person name="Putnam N.H."/>
            <person name="Rokhsar D.S."/>
        </authorList>
    </citation>
    <scope>NUCLEOTIDE SEQUENCE</scope>
</reference>
<dbReference type="OrthoDB" id="6092025at2759"/>
<dbReference type="SUPFAM" id="SSF57414">
    <property type="entry name" value="Hairpin loop containing domain-like"/>
    <property type="match status" value="1"/>
</dbReference>
<dbReference type="SUPFAM" id="SSF49785">
    <property type="entry name" value="Galactose-binding domain-like"/>
    <property type="match status" value="2"/>
</dbReference>
<dbReference type="EMBL" id="KB097519">
    <property type="protein sequence ID" value="ESN95501.1"/>
    <property type="molecule type" value="Genomic_DNA"/>
</dbReference>
<dbReference type="AlphaFoldDB" id="T1FEG8"/>
<sequence>MVFACISNSPKNCVNSGHLTAGQENVAFWKMVNGSPSTDSYNGSLVVDGVSSFPFCYVSQTSGYQWIQIDLIWLYRVDTVRVLGKLERNVLMVNLKESYYKTNVSCSNLTSQVTSVSVTFQCPNATEHATRYISIDQSNSSDVNMTICEAVVEGHYAEVLAKRTNLLLFKNATMSSSYFGYNLITKSNYSLKADYLVDGNRDPNIYHGHCAHSNEQGFAQNWMQVDMQDDRYIDYVALISRDTFTASVSSRTSNFIIGLTDISALDAIPVRGRYPLCNRYPGNVPIASRVTLQCNANLPAYRYVILQQAIGAGNGYFAVCELEAYEPQEEMVLPHKQRIWTLAKSLKLLNNTFMEFSAVKPAFCVGQCIQLGEFGCDSFNFNYQLKICQLNSHRNGFPLVNLVSSRTWTFWNATYHYVGNL</sequence>
<dbReference type="GeneID" id="20207217"/>
<dbReference type="InterPro" id="IPR051941">
    <property type="entry name" value="BG_Antigen-Binding_Lectin"/>
</dbReference>
<protein>
    <submittedName>
        <fullName evidence="1 2">Uncharacterized protein</fullName>
    </submittedName>
</protein>
<dbReference type="Gene3D" id="3.50.4.10">
    <property type="entry name" value="Hepatocyte Growth Factor"/>
    <property type="match status" value="1"/>
</dbReference>
<dbReference type="InParanoid" id="T1FEG8"/>
<dbReference type="EnsemblMetazoa" id="HelroT179275">
    <property type="protein sequence ID" value="HelroP179275"/>
    <property type="gene ID" value="HelroG179275"/>
</dbReference>
<organism evidence="2 3">
    <name type="scientific">Helobdella robusta</name>
    <name type="common">Californian leech</name>
    <dbReference type="NCBI Taxonomy" id="6412"/>
    <lineage>
        <taxon>Eukaryota</taxon>
        <taxon>Metazoa</taxon>
        <taxon>Spiralia</taxon>
        <taxon>Lophotrochozoa</taxon>
        <taxon>Annelida</taxon>
        <taxon>Clitellata</taxon>
        <taxon>Hirudinea</taxon>
        <taxon>Rhynchobdellida</taxon>
        <taxon>Glossiphoniidae</taxon>
        <taxon>Helobdella</taxon>
    </lineage>
</organism>
<dbReference type="InterPro" id="IPR008979">
    <property type="entry name" value="Galactose-bd-like_sf"/>
</dbReference>
<gene>
    <name evidence="2" type="primary">20207217</name>
    <name evidence="1" type="ORF">HELRODRAFT_179275</name>
</gene>
<dbReference type="PANTHER" id="PTHR45713">
    <property type="entry name" value="FTP DOMAIN-CONTAINING PROTEIN"/>
    <property type="match status" value="1"/>
</dbReference>
<evidence type="ECO:0000313" key="3">
    <source>
        <dbReference type="Proteomes" id="UP000015101"/>
    </source>
</evidence>
<reference evidence="3" key="1">
    <citation type="submission" date="2012-12" db="EMBL/GenBank/DDBJ databases">
        <authorList>
            <person name="Hellsten U."/>
            <person name="Grimwood J."/>
            <person name="Chapman J.A."/>
            <person name="Shapiro H."/>
            <person name="Aerts A."/>
            <person name="Otillar R.P."/>
            <person name="Terry A.Y."/>
            <person name="Boore J.L."/>
            <person name="Simakov O."/>
            <person name="Marletaz F."/>
            <person name="Cho S.-J."/>
            <person name="Edsinger-Gonzales E."/>
            <person name="Havlak P."/>
            <person name="Kuo D.-H."/>
            <person name="Larsson T."/>
            <person name="Lv J."/>
            <person name="Arendt D."/>
            <person name="Savage R."/>
            <person name="Osoegawa K."/>
            <person name="de Jong P."/>
            <person name="Lindberg D.R."/>
            <person name="Seaver E.C."/>
            <person name="Weisblat D.A."/>
            <person name="Putnam N.H."/>
            <person name="Grigoriev I.V."/>
            <person name="Rokhsar D.S."/>
        </authorList>
    </citation>
    <scope>NUCLEOTIDE SEQUENCE</scope>
</reference>
<dbReference type="EMBL" id="AMQM01006802">
    <property type="status" value="NOT_ANNOTATED_CDS"/>
    <property type="molecule type" value="Genomic_DNA"/>
</dbReference>
<evidence type="ECO:0000313" key="2">
    <source>
        <dbReference type="EnsemblMetazoa" id="HelroP179275"/>
    </source>
</evidence>
<dbReference type="Gene3D" id="2.60.120.260">
    <property type="entry name" value="Galactose-binding domain-like"/>
    <property type="match status" value="2"/>
</dbReference>
<name>T1FEG8_HELRO</name>
<dbReference type="Proteomes" id="UP000015101">
    <property type="component" value="Unassembled WGS sequence"/>
</dbReference>
<evidence type="ECO:0000313" key="1">
    <source>
        <dbReference type="EMBL" id="ESN95501.1"/>
    </source>
</evidence>
<proteinExistence type="predicted"/>
<keyword evidence="3" id="KW-1185">Reference proteome</keyword>
<dbReference type="CTD" id="20207217"/>
<dbReference type="HOGENOM" id="CLU_038742_0_0_1"/>
<accession>T1FEG8</accession>
<dbReference type="PANTHER" id="PTHR45713:SF6">
    <property type="entry name" value="F5_8 TYPE C DOMAIN-CONTAINING PROTEIN"/>
    <property type="match status" value="1"/>
</dbReference>
<dbReference type="RefSeq" id="XP_009026371.1">
    <property type="nucleotide sequence ID" value="XM_009028123.1"/>
</dbReference>
<reference evidence="2" key="3">
    <citation type="submission" date="2015-06" db="UniProtKB">
        <authorList>
            <consortium name="EnsemblMetazoa"/>
        </authorList>
    </citation>
    <scope>IDENTIFICATION</scope>
</reference>
<dbReference type="KEGG" id="hro:HELRODRAFT_179275"/>